<keyword evidence="2" id="KW-1185">Reference proteome</keyword>
<sequence length="1016" mass="112626">MSPTMRETEKPPREEANGRIVEPVSSSQPAAISEAHTPPSWTDSLPRTDHIQLFKDADWSSTTLGPLEQWGPALRFAAHMVFADSRGSCLYWGPDRVAFYNEPFVVMCAGTHPKLMGCPFIDGMPEIAEGIMPIFDHVQKTGLTVDVDNIELMCERKGYKEETYFIGQIIPVRGDSGQVEGFYNTAFENTFYVLYDRRRRMLNAISAIPSCACSELIPQMFEQLRLCERDIPMAILYSADDEGMLHLEACTGMQAGSHPAAPTEISLQSSDEGFARYFRQAPSRQGGILTLRTHDTNVKPHLDKLFSGIEWQGFKEPSNEVEVMEMSTGGKLLGFLVYGTNPRREYDDTSAQLSRDLSAQITSKWASAITADVAKAREDQLLKKLAERDQRIFYMANYATVGMVHVTPAGHISWANEQYYHITGHSSSPKDHSHMSFIDVVLEEDLEAVEPLWAAMIAGAPKASFSTRLKKTFSPPNGPVDAAPTPAWIQVVAFPLKEDDLVKVIMATVTDISQVKWAENVQRHVAQAAIQERKKQEEFIDITSHEMRNPLSAILQCADSIANSIDEFRALDTGHGEHMAVLENNVESAKTILSCAAHQKRVIDDVLILSRLESMMLSITPVVSDPLEVVTSTMSMFKGEAANNGITLEVSQHESYDRHGIKRVYCDHSRLKQIFINLISNAIKFTRDEPAPRITVRYGAALTPTGLGFAPVSGQVRWIPAKEKREDLTLGPDWGTEQQLYLAFSVEDTGPGIKPDEIDRLFNRFAQATAKTHVTYGGSGLGLYISRELAEKQGGGIGISSAPNKGTKFCFYIKVRRADSSASYEGSSGKIEPGDLVTPLASPSSLHKSAKKDTFKREKTRTLNILLVEDNLVNQKVLRKQMTHKGCVVHVANHGQEALDFLPQTKLWTGNEKSPSAAQIDAIAMDWEMPVMDGLTCSKRIRALQREGKINKRVVIVATTANARLEQIQMALDAGIDDVVPKPFLAADLIKKMWERILLQELQGTGQDDAAARGVE</sequence>
<comment type="caution">
    <text evidence="1">The sequence shown here is derived from an EMBL/GenBank/DDBJ whole genome shotgun (WGS) entry which is preliminary data.</text>
</comment>
<evidence type="ECO:0000313" key="1">
    <source>
        <dbReference type="EMBL" id="KAK3080377.1"/>
    </source>
</evidence>
<proteinExistence type="predicted"/>
<dbReference type="EMBL" id="JAWDJW010000600">
    <property type="protein sequence ID" value="KAK3080377.1"/>
    <property type="molecule type" value="Genomic_DNA"/>
</dbReference>
<reference evidence="1" key="1">
    <citation type="submission" date="2024-09" db="EMBL/GenBank/DDBJ databases">
        <title>Black Yeasts Isolated from many extreme environments.</title>
        <authorList>
            <person name="Coleine C."/>
            <person name="Stajich J.E."/>
            <person name="Selbmann L."/>
        </authorList>
    </citation>
    <scope>NUCLEOTIDE SEQUENCE</scope>
    <source>
        <strain evidence="1">CCFEE 5737</strain>
    </source>
</reference>
<name>A0ACC3DUF2_9PEZI</name>
<gene>
    <name evidence="1" type="ORF">LTS18_002006</name>
</gene>
<protein>
    <submittedName>
        <fullName evidence="1">Uncharacterized protein</fullName>
    </submittedName>
</protein>
<evidence type="ECO:0000313" key="2">
    <source>
        <dbReference type="Proteomes" id="UP001186974"/>
    </source>
</evidence>
<accession>A0ACC3DUF2</accession>
<organism evidence="1 2">
    <name type="scientific">Coniosporium uncinatum</name>
    <dbReference type="NCBI Taxonomy" id="93489"/>
    <lineage>
        <taxon>Eukaryota</taxon>
        <taxon>Fungi</taxon>
        <taxon>Dikarya</taxon>
        <taxon>Ascomycota</taxon>
        <taxon>Pezizomycotina</taxon>
        <taxon>Dothideomycetes</taxon>
        <taxon>Dothideomycetes incertae sedis</taxon>
        <taxon>Coniosporium</taxon>
    </lineage>
</organism>
<dbReference type="Proteomes" id="UP001186974">
    <property type="component" value="Unassembled WGS sequence"/>
</dbReference>